<feature type="region of interest" description="Disordered" evidence="1">
    <location>
        <begin position="52"/>
        <end position="97"/>
    </location>
</feature>
<sequence length="132" mass="14124">MDRGPRGRPVTDARRSSRPHALRPAGHLLGRPAGESLCQIVRRLRLPQVRNGGTRAAGLDRGRCPERTTEWTPAGRGRPEVNLAGRNQWSGKGNQTASIGPAVGASVQCNGSGQGAGQFVRFFAGQWPVRGH</sequence>
<dbReference type="EMBL" id="HBUE01079518">
    <property type="protein sequence ID" value="CAG6476887.1"/>
    <property type="molecule type" value="Transcribed_RNA"/>
</dbReference>
<name>A0A8D8BNV8_CULPI</name>
<feature type="compositionally biased region" description="Polar residues" evidence="1">
    <location>
        <begin position="85"/>
        <end position="97"/>
    </location>
</feature>
<evidence type="ECO:0000313" key="2">
    <source>
        <dbReference type="EMBL" id="CAG6476887.1"/>
    </source>
</evidence>
<reference evidence="2" key="1">
    <citation type="submission" date="2021-05" db="EMBL/GenBank/DDBJ databases">
        <authorList>
            <person name="Alioto T."/>
            <person name="Alioto T."/>
            <person name="Gomez Garrido J."/>
        </authorList>
    </citation>
    <scope>NUCLEOTIDE SEQUENCE</scope>
</reference>
<feature type="region of interest" description="Disordered" evidence="1">
    <location>
        <begin position="1"/>
        <end position="30"/>
    </location>
</feature>
<feature type="compositionally biased region" description="Basic and acidic residues" evidence="1">
    <location>
        <begin position="58"/>
        <end position="69"/>
    </location>
</feature>
<dbReference type="AlphaFoldDB" id="A0A8D8BNV8"/>
<protein>
    <submittedName>
        <fullName evidence="2">(northern house mosquito) hypothetical protein</fullName>
    </submittedName>
</protein>
<organism evidence="2">
    <name type="scientific">Culex pipiens</name>
    <name type="common">House mosquito</name>
    <dbReference type="NCBI Taxonomy" id="7175"/>
    <lineage>
        <taxon>Eukaryota</taxon>
        <taxon>Metazoa</taxon>
        <taxon>Ecdysozoa</taxon>
        <taxon>Arthropoda</taxon>
        <taxon>Hexapoda</taxon>
        <taxon>Insecta</taxon>
        <taxon>Pterygota</taxon>
        <taxon>Neoptera</taxon>
        <taxon>Endopterygota</taxon>
        <taxon>Diptera</taxon>
        <taxon>Nematocera</taxon>
        <taxon>Culicoidea</taxon>
        <taxon>Culicidae</taxon>
        <taxon>Culicinae</taxon>
        <taxon>Culicini</taxon>
        <taxon>Culex</taxon>
        <taxon>Culex</taxon>
    </lineage>
</organism>
<accession>A0A8D8BNV8</accession>
<feature type="compositionally biased region" description="Basic and acidic residues" evidence="1">
    <location>
        <begin position="1"/>
        <end position="15"/>
    </location>
</feature>
<proteinExistence type="predicted"/>
<evidence type="ECO:0000256" key="1">
    <source>
        <dbReference type="SAM" id="MobiDB-lite"/>
    </source>
</evidence>